<dbReference type="InterPro" id="IPR051911">
    <property type="entry name" value="SDR_oxidoreductase"/>
</dbReference>
<evidence type="ECO:0000256" key="1">
    <source>
        <dbReference type="ARBA" id="ARBA00006484"/>
    </source>
</evidence>
<comment type="caution">
    <text evidence="5">The sequence shown here is derived from an EMBL/GenBank/DDBJ whole genome shotgun (WGS) entry which is preliminary data.</text>
</comment>
<evidence type="ECO:0000313" key="5">
    <source>
        <dbReference type="EMBL" id="RZU38759.1"/>
    </source>
</evidence>
<dbReference type="InterPro" id="IPR002347">
    <property type="entry name" value="SDR_fam"/>
</dbReference>
<dbReference type="AlphaFoldDB" id="A0A4Q7YPU1"/>
<dbReference type="FunFam" id="3.40.50.720:FF:000084">
    <property type="entry name" value="Short-chain dehydrogenase reductase"/>
    <property type="match status" value="1"/>
</dbReference>
<dbReference type="SMART" id="SM00822">
    <property type="entry name" value="PKS_KR"/>
    <property type="match status" value="1"/>
</dbReference>
<dbReference type="InterPro" id="IPR036291">
    <property type="entry name" value="NAD(P)-bd_dom_sf"/>
</dbReference>
<reference evidence="5 6" key="1">
    <citation type="submission" date="2019-02" db="EMBL/GenBank/DDBJ databases">
        <title>Genomic Encyclopedia of Archaeal and Bacterial Type Strains, Phase II (KMG-II): from individual species to whole genera.</title>
        <authorList>
            <person name="Goeker M."/>
        </authorList>
    </citation>
    <scope>NUCLEOTIDE SEQUENCE [LARGE SCALE GENOMIC DNA]</scope>
    <source>
        <strain evidence="5 6">DSM 18101</strain>
    </source>
</reference>
<keyword evidence="6" id="KW-1185">Reference proteome</keyword>
<dbReference type="InterPro" id="IPR057326">
    <property type="entry name" value="KR_dom"/>
</dbReference>
<evidence type="ECO:0000313" key="6">
    <source>
        <dbReference type="Proteomes" id="UP000292958"/>
    </source>
</evidence>
<dbReference type="Pfam" id="PF00106">
    <property type="entry name" value="adh_short"/>
    <property type="match status" value="1"/>
</dbReference>
<dbReference type="CDD" id="cd05374">
    <property type="entry name" value="17beta-HSD-like_SDR_c"/>
    <property type="match status" value="1"/>
</dbReference>
<proteinExistence type="inferred from homology"/>
<protein>
    <submittedName>
        <fullName evidence="5">NADP-dependent 3-hydroxy acid dehydrogenase YdfG</fullName>
    </submittedName>
</protein>
<organism evidence="5 6">
    <name type="scientific">Edaphobacter modestus</name>
    <dbReference type="NCBI Taxonomy" id="388466"/>
    <lineage>
        <taxon>Bacteria</taxon>
        <taxon>Pseudomonadati</taxon>
        <taxon>Acidobacteriota</taxon>
        <taxon>Terriglobia</taxon>
        <taxon>Terriglobales</taxon>
        <taxon>Acidobacteriaceae</taxon>
        <taxon>Edaphobacter</taxon>
    </lineage>
</organism>
<dbReference type="Proteomes" id="UP000292958">
    <property type="component" value="Unassembled WGS sequence"/>
</dbReference>
<dbReference type="PANTHER" id="PTHR43976">
    <property type="entry name" value="SHORT CHAIN DEHYDROGENASE"/>
    <property type="match status" value="1"/>
</dbReference>
<dbReference type="Gene3D" id="3.40.50.720">
    <property type="entry name" value="NAD(P)-binding Rossmann-like Domain"/>
    <property type="match status" value="1"/>
</dbReference>
<dbReference type="PANTHER" id="PTHR43976:SF16">
    <property type="entry name" value="SHORT-CHAIN DEHYDROGENASE_REDUCTASE FAMILY PROTEIN"/>
    <property type="match status" value="1"/>
</dbReference>
<dbReference type="EMBL" id="SHKW01000001">
    <property type="protein sequence ID" value="RZU38759.1"/>
    <property type="molecule type" value="Genomic_DNA"/>
</dbReference>
<gene>
    <name evidence="5" type="ORF">BDD14_0031</name>
</gene>
<dbReference type="OrthoDB" id="9775296at2"/>
<comment type="similarity">
    <text evidence="1 3">Belongs to the short-chain dehydrogenases/reductases (SDR) family.</text>
</comment>
<keyword evidence="2" id="KW-0560">Oxidoreductase</keyword>
<dbReference type="RefSeq" id="WP_130417058.1">
    <property type="nucleotide sequence ID" value="NZ_SHKW01000001.1"/>
</dbReference>
<sequence length="286" mass="30794">MSKVWLVTGGASGLGRDIAEAVLASGDRLLATARDPHRLNDLVERYGEQVQTAPLDVADEAAAKAAVEKAVEVFGRLDVVVNNAGYGDVAPFEQLSSESFRALVDTNFFGVVYMTRAAIPVMRKQRSGCILQISSVGGRLGVPGNAAYHAAKWAVGGFTESLAQELTPFGVRVCALEPGGMRTNWGKRASAGVPKLFPEYEPSVGLIIKRLEDHWGHEMSDPAKVAQVILQLASEERLPAHLLLGSDALHYSRLADEKRESDAKAWHKIGVSTDVAVVKELPDLKL</sequence>
<dbReference type="GO" id="GO:0016491">
    <property type="term" value="F:oxidoreductase activity"/>
    <property type="evidence" value="ECO:0007669"/>
    <property type="project" value="UniProtKB-KW"/>
</dbReference>
<evidence type="ECO:0000256" key="3">
    <source>
        <dbReference type="RuleBase" id="RU000363"/>
    </source>
</evidence>
<evidence type="ECO:0000259" key="4">
    <source>
        <dbReference type="SMART" id="SM00822"/>
    </source>
</evidence>
<dbReference type="PRINTS" id="PR00081">
    <property type="entry name" value="GDHRDH"/>
</dbReference>
<accession>A0A4Q7YPU1</accession>
<dbReference type="PRINTS" id="PR00080">
    <property type="entry name" value="SDRFAMILY"/>
</dbReference>
<name>A0A4Q7YPU1_9BACT</name>
<dbReference type="SUPFAM" id="SSF51735">
    <property type="entry name" value="NAD(P)-binding Rossmann-fold domains"/>
    <property type="match status" value="1"/>
</dbReference>
<feature type="domain" description="Ketoreductase" evidence="4">
    <location>
        <begin position="3"/>
        <end position="179"/>
    </location>
</feature>
<evidence type="ECO:0000256" key="2">
    <source>
        <dbReference type="ARBA" id="ARBA00023002"/>
    </source>
</evidence>